<proteinExistence type="predicted"/>
<dbReference type="PANTHER" id="PTHR39434:SF1">
    <property type="entry name" value="VOC DOMAIN-CONTAINING PROTEIN"/>
    <property type="match status" value="1"/>
</dbReference>
<dbReference type="PANTHER" id="PTHR39434">
    <property type="match status" value="1"/>
</dbReference>
<gene>
    <name evidence="2" type="ORF">GLIP_4138</name>
</gene>
<dbReference type="Proteomes" id="UP000006334">
    <property type="component" value="Unassembled WGS sequence"/>
</dbReference>
<reference evidence="2 3" key="1">
    <citation type="journal article" date="2017" name="Antonie Van Leeuwenhoek">
        <title>Rhizobium rhizosphaerae sp. nov., a novel species isolated from rice rhizosphere.</title>
        <authorList>
            <person name="Zhao J.J."/>
            <person name="Zhang J."/>
            <person name="Zhang R.J."/>
            <person name="Zhang C.W."/>
            <person name="Yin H.Q."/>
            <person name="Zhang X.X."/>
        </authorList>
    </citation>
    <scope>NUCLEOTIDE SEQUENCE [LARGE SCALE GENOMIC DNA]</scope>
    <source>
        <strain evidence="2 3">E3</strain>
    </source>
</reference>
<dbReference type="AlphaFoldDB" id="K6X800"/>
<accession>K6X800</accession>
<dbReference type="InterPro" id="IPR004360">
    <property type="entry name" value="Glyas_Fos-R_dOase_dom"/>
</dbReference>
<dbReference type="PROSITE" id="PS51819">
    <property type="entry name" value="VOC"/>
    <property type="match status" value="1"/>
</dbReference>
<protein>
    <submittedName>
        <fullName evidence="2">Probable dioxygenase</fullName>
    </submittedName>
</protein>
<keyword evidence="2" id="KW-0560">Oxidoreductase</keyword>
<keyword evidence="3" id="KW-1185">Reference proteome</keyword>
<organism evidence="2 3">
    <name type="scientific">Aliiglaciecola lipolytica E3</name>
    <dbReference type="NCBI Taxonomy" id="1127673"/>
    <lineage>
        <taxon>Bacteria</taxon>
        <taxon>Pseudomonadati</taxon>
        <taxon>Pseudomonadota</taxon>
        <taxon>Gammaproteobacteria</taxon>
        <taxon>Alteromonadales</taxon>
        <taxon>Alteromonadaceae</taxon>
        <taxon>Aliiglaciecola</taxon>
    </lineage>
</organism>
<feature type="domain" description="VOC" evidence="1">
    <location>
        <begin position="11"/>
        <end position="137"/>
    </location>
</feature>
<dbReference type="SUPFAM" id="SSF54593">
    <property type="entry name" value="Glyoxalase/Bleomycin resistance protein/Dihydroxybiphenyl dioxygenase"/>
    <property type="match status" value="1"/>
</dbReference>
<dbReference type="Gene3D" id="3.10.180.10">
    <property type="entry name" value="2,3-Dihydroxybiphenyl 1,2-Dioxygenase, domain 1"/>
    <property type="match status" value="1"/>
</dbReference>
<dbReference type="RefSeq" id="WP_008846551.1">
    <property type="nucleotide sequence ID" value="NZ_BAEN01000076.1"/>
</dbReference>
<dbReference type="GO" id="GO:0051213">
    <property type="term" value="F:dioxygenase activity"/>
    <property type="evidence" value="ECO:0007669"/>
    <property type="project" value="UniProtKB-KW"/>
</dbReference>
<sequence>MTKGNVDTQIRPFHLAIPVNNLEQAEKFYGDILGCSRGRQDKHWIDWNFFGHQLVTHLVENMPDVANPNEVDNQSVPVPHFGVVLTMQNWKTLAQRMQEHHIDFVIEPYVRFSGQPGEQATMFFLDPSGNALEFKAFNDLEQLFAK</sequence>
<dbReference type="CDD" id="cd08357">
    <property type="entry name" value="VOC_like"/>
    <property type="match status" value="1"/>
</dbReference>
<name>K6X800_9ALTE</name>
<evidence type="ECO:0000313" key="3">
    <source>
        <dbReference type="Proteomes" id="UP000006334"/>
    </source>
</evidence>
<comment type="caution">
    <text evidence="2">The sequence shown here is derived from an EMBL/GenBank/DDBJ whole genome shotgun (WGS) entry which is preliminary data.</text>
</comment>
<dbReference type="InterPro" id="IPR037523">
    <property type="entry name" value="VOC_core"/>
</dbReference>
<dbReference type="Pfam" id="PF00903">
    <property type="entry name" value="Glyoxalase"/>
    <property type="match status" value="1"/>
</dbReference>
<dbReference type="OrthoDB" id="793940at2"/>
<dbReference type="eggNOG" id="COG3565">
    <property type="taxonomic scope" value="Bacteria"/>
</dbReference>
<dbReference type="EMBL" id="BAEN01000076">
    <property type="protein sequence ID" value="GAC16749.1"/>
    <property type="molecule type" value="Genomic_DNA"/>
</dbReference>
<keyword evidence="2" id="KW-0223">Dioxygenase</keyword>
<dbReference type="STRING" id="1127673.GLIP_4138"/>
<evidence type="ECO:0000259" key="1">
    <source>
        <dbReference type="PROSITE" id="PS51819"/>
    </source>
</evidence>
<evidence type="ECO:0000313" key="2">
    <source>
        <dbReference type="EMBL" id="GAC16749.1"/>
    </source>
</evidence>
<dbReference type="InterPro" id="IPR029068">
    <property type="entry name" value="Glyas_Bleomycin-R_OHBP_Dase"/>
</dbReference>